<dbReference type="EMBL" id="PYAW01000006">
    <property type="protein sequence ID" value="PSL44195.1"/>
    <property type="molecule type" value="Genomic_DNA"/>
</dbReference>
<name>A0A2P8HD86_CHINA</name>
<dbReference type="AlphaFoldDB" id="A0A2P8HD86"/>
<dbReference type="InterPro" id="IPR033985">
    <property type="entry name" value="SusD-like_N"/>
</dbReference>
<organism evidence="8 9">
    <name type="scientific">Chitinophaga niastensis</name>
    <dbReference type="NCBI Taxonomy" id="536980"/>
    <lineage>
        <taxon>Bacteria</taxon>
        <taxon>Pseudomonadati</taxon>
        <taxon>Bacteroidota</taxon>
        <taxon>Chitinophagia</taxon>
        <taxon>Chitinophagales</taxon>
        <taxon>Chitinophagaceae</taxon>
        <taxon>Chitinophaga</taxon>
    </lineage>
</organism>
<comment type="subcellular location">
    <subcellularLocation>
        <location evidence="1">Cell outer membrane</location>
    </subcellularLocation>
</comment>
<dbReference type="InterPro" id="IPR012944">
    <property type="entry name" value="SusD_RagB_dom"/>
</dbReference>
<dbReference type="RefSeq" id="WP_106530489.1">
    <property type="nucleotide sequence ID" value="NZ_PYAW01000006.1"/>
</dbReference>
<evidence type="ECO:0000313" key="8">
    <source>
        <dbReference type="EMBL" id="PSL44195.1"/>
    </source>
</evidence>
<dbReference type="GO" id="GO:0009279">
    <property type="term" value="C:cell outer membrane"/>
    <property type="evidence" value="ECO:0007669"/>
    <property type="project" value="UniProtKB-SubCell"/>
</dbReference>
<keyword evidence="9" id="KW-1185">Reference proteome</keyword>
<evidence type="ECO:0000256" key="3">
    <source>
        <dbReference type="ARBA" id="ARBA00022729"/>
    </source>
</evidence>
<dbReference type="Pfam" id="PF14322">
    <property type="entry name" value="SusD-like_3"/>
    <property type="match status" value="1"/>
</dbReference>
<reference evidence="8 9" key="1">
    <citation type="submission" date="2018-03" db="EMBL/GenBank/DDBJ databases">
        <title>Genomic Encyclopedia of Archaeal and Bacterial Type Strains, Phase II (KMG-II): from individual species to whole genera.</title>
        <authorList>
            <person name="Goeker M."/>
        </authorList>
    </citation>
    <scope>NUCLEOTIDE SEQUENCE [LARGE SCALE GENOMIC DNA]</scope>
    <source>
        <strain evidence="8 9">DSM 24859</strain>
    </source>
</reference>
<dbReference type="OrthoDB" id="608091at2"/>
<dbReference type="InterPro" id="IPR011990">
    <property type="entry name" value="TPR-like_helical_dom_sf"/>
</dbReference>
<keyword evidence="5" id="KW-0998">Cell outer membrane</keyword>
<gene>
    <name evidence="8" type="ORF">CLV51_10660</name>
</gene>
<proteinExistence type="inferred from homology"/>
<comment type="caution">
    <text evidence="8">The sequence shown here is derived from an EMBL/GenBank/DDBJ whole genome shotgun (WGS) entry which is preliminary data.</text>
</comment>
<sequence>MMHHSFKKNISLLLLVLLLTAGCKKGFLNTVPDNITTLKDVFTNRSMTEQWLARLYNPMPDMWNQPYSVPWTGQCDEVDYAWVQPGINSGAITPDNASPGYWNGYYQTIREAAIFLKNVDQNKEILAQPGGDQLMKQYKGEARFLRAYYYWLLMRQYGPVVLMGEDPKAPEADFQIPRSSWDECVNYVLGEMDKAMQDVPAEHVNPVDPTQLDVTQTGRITKSIVMAVKSQVLLYSASPLYNGNVEMSNFKNLDGAALFNPSFDKEKWKKAADAAKAVIDLNKWDLYTVSDADPFRAAYLSCRNLFFDGWQKEAIWIRTNSSHFGNWERHCSPRCSNGAGWNGIAVTQEMVDIFRMADGKMITDNSSAYTETGFTHTATPYYVDGTFNMYTGREPRFYADVTFNGADIPVVPEPGQTRVEFFFTGNSGKNGAPRDWPSTGYTARKNLHPNSDFRSGKSFARPAMMIRLGEIYLNYAEALNEYDPGNPDILKYLNKIRNRGGLPNIVAGPGQEEMRTQIRLERQIELMFEGHRYWDVRRWKTANTPAMHQGGQFHGMNIEKGTFLSDPEFHKRIVAFTRAEWQNKFYFYPVPQSEIDRNKKLVQFPGY</sequence>
<evidence type="ECO:0000259" key="6">
    <source>
        <dbReference type="Pfam" id="PF07980"/>
    </source>
</evidence>
<accession>A0A2P8HD86</accession>
<evidence type="ECO:0000256" key="2">
    <source>
        <dbReference type="ARBA" id="ARBA00006275"/>
    </source>
</evidence>
<evidence type="ECO:0000256" key="5">
    <source>
        <dbReference type="ARBA" id="ARBA00023237"/>
    </source>
</evidence>
<keyword evidence="3" id="KW-0732">Signal</keyword>
<feature type="domain" description="SusD-like N-terminal" evidence="7">
    <location>
        <begin position="92"/>
        <end position="204"/>
    </location>
</feature>
<evidence type="ECO:0000313" key="9">
    <source>
        <dbReference type="Proteomes" id="UP000240971"/>
    </source>
</evidence>
<dbReference type="Pfam" id="PF07980">
    <property type="entry name" value="SusD_RagB"/>
    <property type="match status" value="1"/>
</dbReference>
<dbReference type="PROSITE" id="PS51257">
    <property type="entry name" value="PROKAR_LIPOPROTEIN"/>
    <property type="match status" value="1"/>
</dbReference>
<evidence type="ECO:0000259" key="7">
    <source>
        <dbReference type="Pfam" id="PF14322"/>
    </source>
</evidence>
<keyword evidence="4" id="KW-0472">Membrane</keyword>
<feature type="domain" description="RagB/SusD" evidence="6">
    <location>
        <begin position="312"/>
        <end position="607"/>
    </location>
</feature>
<evidence type="ECO:0000256" key="4">
    <source>
        <dbReference type="ARBA" id="ARBA00023136"/>
    </source>
</evidence>
<dbReference type="Proteomes" id="UP000240971">
    <property type="component" value="Unassembled WGS sequence"/>
</dbReference>
<protein>
    <submittedName>
        <fullName evidence="8">Putative outer membrane starch-binding protein</fullName>
    </submittedName>
</protein>
<evidence type="ECO:0000256" key="1">
    <source>
        <dbReference type="ARBA" id="ARBA00004442"/>
    </source>
</evidence>
<comment type="similarity">
    <text evidence="2">Belongs to the SusD family.</text>
</comment>
<dbReference type="Gene3D" id="1.25.40.390">
    <property type="match status" value="1"/>
</dbReference>
<dbReference type="SUPFAM" id="SSF48452">
    <property type="entry name" value="TPR-like"/>
    <property type="match status" value="1"/>
</dbReference>